<gene>
    <name evidence="2" type="ORF">CR203_12245</name>
</gene>
<keyword evidence="1" id="KW-0472">Membrane</keyword>
<keyword evidence="3" id="KW-1185">Reference proteome</keyword>
<keyword evidence="1" id="KW-1133">Transmembrane helix</keyword>
<evidence type="ECO:0008006" key="4">
    <source>
        <dbReference type="Google" id="ProtNLM"/>
    </source>
</evidence>
<proteinExistence type="predicted"/>
<comment type="caution">
    <text evidence="2">The sequence shown here is derived from an EMBL/GenBank/DDBJ whole genome shotgun (WGS) entry which is preliminary data.</text>
</comment>
<dbReference type="Proteomes" id="UP000281498">
    <property type="component" value="Unassembled WGS sequence"/>
</dbReference>
<name>A0A3A9KA08_9BACI</name>
<feature type="transmembrane region" description="Helical" evidence="1">
    <location>
        <begin position="101"/>
        <end position="122"/>
    </location>
</feature>
<evidence type="ECO:0000313" key="2">
    <source>
        <dbReference type="EMBL" id="RKL67271.1"/>
    </source>
</evidence>
<evidence type="ECO:0000313" key="3">
    <source>
        <dbReference type="Proteomes" id="UP000281498"/>
    </source>
</evidence>
<feature type="transmembrane region" description="Helical" evidence="1">
    <location>
        <begin position="153"/>
        <end position="176"/>
    </location>
</feature>
<sequence>MKCEVRPVYKNPRYRILKIKGKTYVLDMSQSIWKIVFPFLTWIVPNTIYQVDEEEIGNKFKAFSKGQKRSNISILLTAGLGISIANLLRPLTEYFEMESTLLFNVALSGIVIILGFCLRSYLSHRNQQKLYNVITLDKTSQERIWITPKSFKHFIQVFFCYVLFQGGSVLFFLVFIQDGNLVPFFVATFLFPLMLLVNVMTVLDGSTKVKFKKGK</sequence>
<protein>
    <recommendedName>
        <fullName evidence="4">DUF443 domain-containing protein</fullName>
    </recommendedName>
</protein>
<dbReference type="NCBIfam" id="TIGR01218">
    <property type="entry name" value="Gpos_tandem_5TM"/>
    <property type="match status" value="1"/>
</dbReference>
<dbReference type="EMBL" id="PDOE01000004">
    <property type="protein sequence ID" value="RKL67271.1"/>
    <property type="molecule type" value="Genomic_DNA"/>
</dbReference>
<accession>A0A3A9KA08</accession>
<reference evidence="2 3" key="1">
    <citation type="submission" date="2017-10" db="EMBL/GenBank/DDBJ databases">
        <title>Bacillus sp. nov., a halophilic bacterium isolated from a Keqin Lake.</title>
        <authorList>
            <person name="Wang H."/>
        </authorList>
    </citation>
    <scope>NUCLEOTIDE SEQUENCE [LARGE SCALE GENOMIC DNA]</scope>
    <source>
        <strain evidence="2 3">KCTC 13187</strain>
    </source>
</reference>
<dbReference type="Pfam" id="PF04276">
    <property type="entry name" value="DUF443"/>
    <property type="match status" value="1"/>
</dbReference>
<keyword evidence="1" id="KW-0812">Transmembrane</keyword>
<feature type="transmembrane region" description="Helical" evidence="1">
    <location>
        <begin position="72"/>
        <end position="89"/>
    </location>
</feature>
<dbReference type="RefSeq" id="WP_110937242.1">
    <property type="nucleotide sequence ID" value="NZ_KZ614146.1"/>
</dbReference>
<feature type="transmembrane region" description="Helical" evidence="1">
    <location>
        <begin position="182"/>
        <end position="203"/>
    </location>
</feature>
<organism evidence="2 3">
    <name type="scientific">Salipaludibacillus neizhouensis</name>
    <dbReference type="NCBI Taxonomy" id="885475"/>
    <lineage>
        <taxon>Bacteria</taxon>
        <taxon>Bacillati</taxon>
        <taxon>Bacillota</taxon>
        <taxon>Bacilli</taxon>
        <taxon>Bacillales</taxon>
        <taxon>Bacillaceae</taxon>
    </lineage>
</organism>
<dbReference type="OrthoDB" id="2940308at2"/>
<dbReference type="AlphaFoldDB" id="A0A3A9KA08"/>
<evidence type="ECO:0000256" key="1">
    <source>
        <dbReference type="SAM" id="Phobius"/>
    </source>
</evidence>
<dbReference type="InterPro" id="IPR005915">
    <property type="entry name" value="Tandem_5TM"/>
</dbReference>